<dbReference type="VEuPathDB" id="FungiDB:ASPVEDRAFT_81054"/>
<keyword evidence="2" id="KW-1185">Reference proteome</keyword>
<dbReference type="GeneID" id="63732481"/>
<dbReference type="STRING" id="1036611.A0A1L9PD97"/>
<sequence length="160" mass="17633">MDTQMNVEETAPTPRDHTESIACATGTYFDGKSVQENLTYDVLESGVERPSKCVEFYTSIGLDLPTALEAAKWPAQTRQYNARALLAFEMGGRYPRFKVPGLVVQGELDRATPAESQVRHIAQAIPDCRMCVLKGVNYFPPTEAVGEMERLAEGFVEGLA</sequence>
<accession>A0A1L9PD97</accession>
<reference evidence="2" key="1">
    <citation type="journal article" date="2017" name="Genome Biol.">
        <title>Comparative genomics reveals high biological diversity and specific adaptations in the industrially and medically important fungal genus Aspergillus.</title>
        <authorList>
            <person name="de Vries R.P."/>
            <person name="Riley R."/>
            <person name="Wiebenga A."/>
            <person name="Aguilar-Osorio G."/>
            <person name="Amillis S."/>
            <person name="Uchima C.A."/>
            <person name="Anderluh G."/>
            <person name="Asadollahi M."/>
            <person name="Askin M."/>
            <person name="Barry K."/>
            <person name="Battaglia E."/>
            <person name="Bayram O."/>
            <person name="Benocci T."/>
            <person name="Braus-Stromeyer S.A."/>
            <person name="Caldana C."/>
            <person name="Canovas D."/>
            <person name="Cerqueira G.C."/>
            <person name="Chen F."/>
            <person name="Chen W."/>
            <person name="Choi C."/>
            <person name="Clum A."/>
            <person name="Dos Santos R.A."/>
            <person name="Damasio A.R."/>
            <person name="Diallinas G."/>
            <person name="Emri T."/>
            <person name="Fekete E."/>
            <person name="Flipphi M."/>
            <person name="Freyberg S."/>
            <person name="Gallo A."/>
            <person name="Gournas C."/>
            <person name="Habgood R."/>
            <person name="Hainaut M."/>
            <person name="Harispe M.L."/>
            <person name="Henrissat B."/>
            <person name="Hilden K.S."/>
            <person name="Hope R."/>
            <person name="Hossain A."/>
            <person name="Karabika E."/>
            <person name="Karaffa L."/>
            <person name="Karanyi Z."/>
            <person name="Krasevec N."/>
            <person name="Kuo A."/>
            <person name="Kusch H."/>
            <person name="LaButti K."/>
            <person name="Lagendijk E.L."/>
            <person name="Lapidus A."/>
            <person name="Levasseur A."/>
            <person name="Lindquist E."/>
            <person name="Lipzen A."/>
            <person name="Logrieco A.F."/>
            <person name="MacCabe A."/>
            <person name="Maekelae M.R."/>
            <person name="Malavazi I."/>
            <person name="Melin P."/>
            <person name="Meyer V."/>
            <person name="Mielnichuk N."/>
            <person name="Miskei M."/>
            <person name="Molnar A.P."/>
            <person name="Mule G."/>
            <person name="Ngan C.Y."/>
            <person name="Orejas M."/>
            <person name="Orosz E."/>
            <person name="Ouedraogo J.P."/>
            <person name="Overkamp K.M."/>
            <person name="Park H.-S."/>
            <person name="Perrone G."/>
            <person name="Piumi F."/>
            <person name="Punt P.J."/>
            <person name="Ram A.F."/>
            <person name="Ramon A."/>
            <person name="Rauscher S."/>
            <person name="Record E."/>
            <person name="Riano-Pachon D.M."/>
            <person name="Robert V."/>
            <person name="Roehrig J."/>
            <person name="Ruller R."/>
            <person name="Salamov A."/>
            <person name="Salih N.S."/>
            <person name="Samson R.A."/>
            <person name="Sandor E."/>
            <person name="Sanguinetti M."/>
            <person name="Schuetze T."/>
            <person name="Sepcic K."/>
            <person name="Shelest E."/>
            <person name="Sherlock G."/>
            <person name="Sophianopoulou V."/>
            <person name="Squina F.M."/>
            <person name="Sun H."/>
            <person name="Susca A."/>
            <person name="Todd R.B."/>
            <person name="Tsang A."/>
            <person name="Unkles S.E."/>
            <person name="van de Wiele N."/>
            <person name="van Rossen-Uffink D."/>
            <person name="Oliveira J.V."/>
            <person name="Vesth T.C."/>
            <person name="Visser J."/>
            <person name="Yu J.-H."/>
            <person name="Zhou M."/>
            <person name="Andersen M.R."/>
            <person name="Archer D.B."/>
            <person name="Baker S.E."/>
            <person name="Benoit I."/>
            <person name="Brakhage A.A."/>
            <person name="Braus G.H."/>
            <person name="Fischer R."/>
            <person name="Frisvad J.C."/>
            <person name="Goldman G.H."/>
            <person name="Houbraken J."/>
            <person name="Oakley B."/>
            <person name="Pocsi I."/>
            <person name="Scazzocchio C."/>
            <person name="Seiboth B."/>
            <person name="vanKuyk P.A."/>
            <person name="Wortman J."/>
            <person name="Dyer P.S."/>
            <person name="Grigoriev I.V."/>
        </authorList>
    </citation>
    <scope>NUCLEOTIDE SEQUENCE [LARGE SCALE GENOMIC DNA]</scope>
    <source>
        <strain evidence="2">CBS 583.65</strain>
    </source>
</reference>
<dbReference type="Gene3D" id="3.40.50.1820">
    <property type="entry name" value="alpha/beta hydrolase"/>
    <property type="match status" value="1"/>
</dbReference>
<evidence type="ECO:0000313" key="2">
    <source>
        <dbReference type="Proteomes" id="UP000184073"/>
    </source>
</evidence>
<dbReference type="RefSeq" id="XP_040665207.1">
    <property type="nucleotide sequence ID" value="XM_040816970.1"/>
</dbReference>
<proteinExistence type="predicted"/>
<protein>
    <recommendedName>
        <fullName evidence="3">Peptidase S33 tripeptidyl aminopeptidase-like C-terminal domain-containing protein</fullName>
    </recommendedName>
</protein>
<evidence type="ECO:0000313" key="1">
    <source>
        <dbReference type="EMBL" id="OJI99444.1"/>
    </source>
</evidence>
<dbReference type="AlphaFoldDB" id="A0A1L9PD97"/>
<dbReference type="EMBL" id="KV878126">
    <property type="protein sequence ID" value="OJI99444.1"/>
    <property type="molecule type" value="Genomic_DNA"/>
</dbReference>
<dbReference type="SUPFAM" id="SSF53474">
    <property type="entry name" value="alpha/beta-Hydrolases"/>
    <property type="match status" value="1"/>
</dbReference>
<dbReference type="InterPro" id="IPR029058">
    <property type="entry name" value="AB_hydrolase_fold"/>
</dbReference>
<dbReference type="Proteomes" id="UP000184073">
    <property type="component" value="Unassembled WGS sequence"/>
</dbReference>
<name>A0A1L9PD97_ASPVE</name>
<evidence type="ECO:0008006" key="3">
    <source>
        <dbReference type="Google" id="ProtNLM"/>
    </source>
</evidence>
<gene>
    <name evidence="1" type="ORF">ASPVEDRAFT_81054</name>
</gene>
<dbReference type="OrthoDB" id="408373at2759"/>
<organism evidence="1 2">
    <name type="scientific">Aspergillus versicolor CBS 583.65</name>
    <dbReference type="NCBI Taxonomy" id="1036611"/>
    <lineage>
        <taxon>Eukaryota</taxon>
        <taxon>Fungi</taxon>
        <taxon>Dikarya</taxon>
        <taxon>Ascomycota</taxon>
        <taxon>Pezizomycotina</taxon>
        <taxon>Eurotiomycetes</taxon>
        <taxon>Eurotiomycetidae</taxon>
        <taxon>Eurotiales</taxon>
        <taxon>Aspergillaceae</taxon>
        <taxon>Aspergillus</taxon>
        <taxon>Aspergillus subgen. Nidulantes</taxon>
    </lineage>
</organism>